<dbReference type="AlphaFoldDB" id="A0A1B9H3V8"/>
<keyword evidence="3" id="KW-1185">Reference proteome</keyword>
<feature type="region of interest" description="Disordered" evidence="1">
    <location>
        <begin position="894"/>
        <end position="989"/>
    </location>
</feature>
<feature type="region of interest" description="Disordered" evidence="1">
    <location>
        <begin position="743"/>
        <end position="785"/>
    </location>
</feature>
<sequence length="989" mass="106428">MAIFGSVFKSSSGRTTCTHHPFAEGADPPTPLTATLKEVGANHPYKAPVAVAPEAGDTPQISQEPAFFSVSGTKVTRAPAKVPCSFTTPPRKVTPVIPMTRTPPSTWSRSMTSTPISALPPTLPPPSYGLPPTPEASPQQGPTSATEGGTRPLHIRKHSTRNLSKPLPAAPSARPPTSRTSPTNSSKHGRTTSSPSPLRSAPSQRFRSASESATAPGIVSDTTPFTIDSEHAMRDRYPAPSPSPRTSQKNSSNPGTNHRPDVTLATHAPIPTLVEPVEKHRPAALKLRTSNLTDNPRIQAPARIEHRRLPTIDYSDGDNVLLRNAQFLPVAPSGTGTRVGKPTPRSCEGEQALGTGFSMMTPDRPTVARLESESTIRAAITIKTERRRSMSTGDVLNISQLDKLRNPEDTPRKRREGATQDTNTLATRHPPRSPTPRSHTPKSASTAQMSRTPASAYTNLPHMESAMPTVSTSTVKPFENLPLPWSTVEASTLAQDLGQQAVESLMDFTLTQLVSLPPRLLHPSILKTSASEEGRLRSELARLKDKYHALIAHRDGLAKRIEQSIVKADQVRVHKMVQALGQVSRKCDRVARQVYICNDQIRQIEIQAEEHVVGALRLALGKKEEELERLRASLTTSNEQPHERVQTQADEAAECRSRQPATNAVHSPSELGAEAPTPRNPPSGPVVRFLQPAANTLRSPTSPKYREKNMRISMYGSSSDSAAQPISTATIININTLSFPLPPSRIRNESHSSTSSSTDWLSSGTGQGSETDTQTGTDTDTESVNDDAAQSGAAASYGGLEVQIEPEADGEGTEDPHDLDFESSNSHRTATISILGGNEIVIYPPGHNRSLSAPSCCIGVDLPYTPASWGGHEQYPPSPSTSGGHLDTMVDKEGSLTQSRRHERSVSESDCISPLPSAARGTEPLRLKVPLPLPSRSSSLAWKGNSQSISRQTRSMNVKSGQEGTKRPKVVRESVLETVSPSGSKVRDA</sequence>
<feature type="compositionally biased region" description="Basic and acidic residues" evidence="1">
    <location>
        <begin position="402"/>
        <end position="411"/>
    </location>
</feature>
<feature type="compositionally biased region" description="Polar residues" evidence="1">
    <location>
        <begin position="191"/>
        <end position="213"/>
    </location>
</feature>
<dbReference type="OrthoDB" id="2564639at2759"/>
<feature type="compositionally biased region" description="Low complexity" evidence="1">
    <location>
        <begin position="162"/>
        <end position="186"/>
    </location>
</feature>
<feature type="compositionally biased region" description="Polar residues" evidence="1">
    <location>
        <begin position="693"/>
        <end position="702"/>
    </location>
</feature>
<evidence type="ECO:0000313" key="2">
    <source>
        <dbReference type="EMBL" id="OCF37962.1"/>
    </source>
</evidence>
<feature type="region of interest" description="Disordered" evidence="1">
    <location>
        <begin position="870"/>
        <end position="889"/>
    </location>
</feature>
<name>A0A1B9H3V8_9TREE</name>
<feature type="compositionally biased region" description="Polar residues" evidence="1">
    <location>
        <begin position="136"/>
        <end position="147"/>
    </location>
</feature>
<feature type="region of interest" description="Disordered" evidence="1">
    <location>
        <begin position="381"/>
        <end position="452"/>
    </location>
</feature>
<feature type="compositionally biased region" description="Basic and acidic residues" evidence="1">
    <location>
        <begin position="228"/>
        <end position="237"/>
    </location>
</feature>
<gene>
    <name evidence="2" type="ORF">I316_00186</name>
</gene>
<feature type="compositionally biased region" description="Pro residues" evidence="1">
    <location>
        <begin position="121"/>
        <end position="135"/>
    </location>
</feature>
<dbReference type="EMBL" id="KI669492">
    <property type="protein sequence ID" value="OCF37962.1"/>
    <property type="molecule type" value="Genomic_DNA"/>
</dbReference>
<feature type="compositionally biased region" description="Polar residues" evidence="1">
    <location>
        <begin position="390"/>
        <end position="400"/>
    </location>
</feature>
<evidence type="ECO:0000313" key="3">
    <source>
        <dbReference type="Proteomes" id="UP000092666"/>
    </source>
</evidence>
<feature type="compositionally biased region" description="Polar residues" evidence="1">
    <location>
        <begin position="944"/>
        <end position="963"/>
    </location>
</feature>
<accession>A0A1B9H3V8</accession>
<feature type="compositionally biased region" description="Polar residues" evidence="1">
    <location>
        <begin position="102"/>
        <end position="111"/>
    </location>
</feature>
<reference evidence="3" key="2">
    <citation type="submission" date="2013-12" db="EMBL/GenBank/DDBJ databases">
        <title>Evolution of pathogenesis and genome organization in the Tremellales.</title>
        <authorList>
            <person name="Cuomo C."/>
            <person name="Litvintseva A."/>
            <person name="Heitman J."/>
            <person name="Chen Y."/>
            <person name="Sun S."/>
            <person name="Springer D."/>
            <person name="Dromer F."/>
            <person name="Young S."/>
            <person name="Zeng Q."/>
            <person name="Chapman S."/>
            <person name="Gujja S."/>
            <person name="Saif S."/>
            <person name="Birren B."/>
        </authorList>
    </citation>
    <scope>NUCLEOTIDE SEQUENCE [LARGE SCALE GENOMIC DNA]</scope>
    <source>
        <strain evidence="3">BCC8398</strain>
    </source>
</reference>
<feature type="region of interest" description="Disordered" evidence="1">
    <location>
        <begin position="93"/>
        <end position="263"/>
    </location>
</feature>
<feature type="compositionally biased region" description="Polar residues" evidence="1">
    <location>
        <begin position="244"/>
        <end position="256"/>
    </location>
</feature>
<feature type="compositionally biased region" description="Low complexity" evidence="1">
    <location>
        <begin position="751"/>
        <end position="778"/>
    </location>
</feature>
<evidence type="ECO:0000256" key="1">
    <source>
        <dbReference type="SAM" id="MobiDB-lite"/>
    </source>
</evidence>
<dbReference type="STRING" id="1296120.A0A1B9H3V8"/>
<protein>
    <submittedName>
        <fullName evidence="2">Uncharacterized protein</fullName>
    </submittedName>
</protein>
<reference evidence="2 3" key="1">
    <citation type="submission" date="2013-07" db="EMBL/GenBank/DDBJ databases">
        <title>The Genome Sequence of Cryptococcus heveanensis BCC8398.</title>
        <authorList>
            <consortium name="The Broad Institute Genome Sequencing Platform"/>
            <person name="Cuomo C."/>
            <person name="Litvintseva A."/>
            <person name="Chen Y."/>
            <person name="Heitman J."/>
            <person name="Sun S."/>
            <person name="Springer D."/>
            <person name="Dromer F."/>
            <person name="Young S.K."/>
            <person name="Zeng Q."/>
            <person name="Gargeya S."/>
            <person name="Fitzgerald M."/>
            <person name="Abouelleil A."/>
            <person name="Alvarado L."/>
            <person name="Berlin A.M."/>
            <person name="Chapman S.B."/>
            <person name="Dewar J."/>
            <person name="Goldberg J."/>
            <person name="Griggs A."/>
            <person name="Gujja S."/>
            <person name="Hansen M."/>
            <person name="Howarth C."/>
            <person name="Imamovic A."/>
            <person name="Larimer J."/>
            <person name="McCowan C."/>
            <person name="Murphy C."/>
            <person name="Pearson M."/>
            <person name="Priest M."/>
            <person name="Roberts A."/>
            <person name="Saif S."/>
            <person name="Shea T."/>
            <person name="Sykes S."/>
            <person name="Wortman J."/>
            <person name="Nusbaum C."/>
            <person name="Birren B."/>
        </authorList>
    </citation>
    <scope>NUCLEOTIDE SEQUENCE [LARGE SCALE GENOMIC DNA]</scope>
    <source>
        <strain evidence="2 3">BCC8398</strain>
    </source>
</reference>
<organism evidence="2 3">
    <name type="scientific">Kwoniella heveanensis BCC8398</name>
    <dbReference type="NCBI Taxonomy" id="1296120"/>
    <lineage>
        <taxon>Eukaryota</taxon>
        <taxon>Fungi</taxon>
        <taxon>Dikarya</taxon>
        <taxon>Basidiomycota</taxon>
        <taxon>Agaricomycotina</taxon>
        <taxon>Tremellomycetes</taxon>
        <taxon>Tremellales</taxon>
        <taxon>Cryptococcaceae</taxon>
        <taxon>Kwoniella</taxon>
    </lineage>
</organism>
<feature type="compositionally biased region" description="Low complexity" evidence="1">
    <location>
        <begin position="927"/>
        <end position="940"/>
    </location>
</feature>
<proteinExistence type="predicted"/>
<feature type="compositionally biased region" description="Polar residues" evidence="1">
    <location>
        <begin position="442"/>
        <end position="452"/>
    </location>
</feature>
<dbReference type="Proteomes" id="UP000092666">
    <property type="component" value="Unassembled WGS sequence"/>
</dbReference>
<feature type="compositionally biased region" description="Basic and acidic residues" evidence="1">
    <location>
        <begin position="964"/>
        <end position="975"/>
    </location>
</feature>
<feature type="region of interest" description="Disordered" evidence="1">
    <location>
        <begin position="631"/>
        <end position="708"/>
    </location>
</feature>